<reference evidence="1" key="1">
    <citation type="submission" date="2018-02" db="EMBL/GenBank/DDBJ databases">
        <title>Rhizophora mucronata_Transcriptome.</title>
        <authorList>
            <person name="Meera S.P."/>
            <person name="Sreeshan A."/>
            <person name="Augustine A."/>
        </authorList>
    </citation>
    <scope>NUCLEOTIDE SEQUENCE</scope>
    <source>
        <tissue evidence="1">Leaf</tissue>
    </source>
</reference>
<dbReference type="EMBL" id="GGEC01003322">
    <property type="protein sequence ID" value="MBW83805.1"/>
    <property type="molecule type" value="Transcribed_RNA"/>
</dbReference>
<dbReference type="AlphaFoldDB" id="A0A2P2IRF8"/>
<protein>
    <submittedName>
        <fullName evidence="1">Uncharacterized protein</fullName>
    </submittedName>
</protein>
<accession>A0A2P2IRF8</accession>
<sequence>MVKPSGRLMPRGLIGLP</sequence>
<proteinExistence type="predicted"/>
<evidence type="ECO:0000313" key="1">
    <source>
        <dbReference type="EMBL" id="MBW83805.1"/>
    </source>
</evidence>
<name>A0A2P2IRF8_RHIMU</name>
<organism evidence="1">
    <name type="scientific">Rhizophora mucronata</name>
    <name type="common">Asiatic mangrove</name>
    <dbReference type="NCBI Taxonomy" id="61149"/>
    <lineage>
        <taxon>Eukaryota</taxon>
        <taxon>Viridiplantae</taxon>
        <taxon>Streptophyta</taxon>
        <taxon>Embryophyta</taxon>
        <taxon>Tracheophyta</taxon>
        <taxon>Spermatophyta</taxon>
        <taxon>Magnoliopsida</taxon>
        <taxon>eudicotyledons</taxon>
        <taxon>Gunneridae</taxon>
        <taxon>Pentapetalae</taxon>
        <taxon>rosids</taxon>
        <taxon>fabids</taxon>
        <taxon>Malpighiales</taxon>
        <taxon>Rhizophoraceae</taxon>
        <taxon>Rhizophora</taxon>
    </lineage>
</organism>